<dbReference type="EMBL" id="JBJHQH010000013">
    <property type="protein sequence ID" value="MFK9093263.1"/>
    <property type="molecule type" value="Genomic_DNA"/>
</dbReference>
<name>A0ABW8RIX9_9BACI</name>
<dbReference type="RefSeq" id="WP_406581794.1">
    <property type="nucleotide sequence ID" value="NZ_JBJHQH010000013.1"/>
</dbReference>
<accession>A0ABW8RIX9</accession>
<feature type="region of interest" description="Disordered" evidence="12">
    <location>
        <begin position="217"/>
        <end position="237"/>
    </location>
</feature>
<reference evidence="15 16" key="1">
    <citation type="submission" date="2024-11" db="EMBL/GenBank/DDBJ databases">
        <authorList>
            <person name="Lucas J.A."/>
        </authorList>
    </citation>
    <scope>NUCLEOTIDE SEQUENCE [LARGE SCALE GENOMIC DNA]</scope>
    <source>
        <strain evidence="15 16">Z 5.4</strain>
    </source>
</reference>
<evidence type="ECO:0000256" key="2">
    <source>
        <dbReference type="ARBA" id="ARBA00007405"/>
    </source>
</evidence>
<evidence type="ECO:0000256" key="8">
    <source>
        <dbReference type="ARBA" id="ARBA00023157"/>
    </source>
</evidence>
<evidence type="ECO:0000256" key="3">
    <source>
        <dbReference type="ARBA" id="ARBA00022628"/>
    </source>
</evidence>
<evidence type="ECO:0000313" key="16">
    <source>
        <dbReference type="Proteomes" id="UP001623041"/>
    </source>
</evidence>
<dbReference type="InterPro" id="IPR013509">
    <property type="entry name" value="RNR_lsu_N"/>
</dbReference>
<keyword evidence="4 11" id="KW-0237">DNA synthesis</keyword>
<dbReference type="PANTHER" id="PTHR43371:SF1">
    <property type="entry name" value="RIBONUCLEOSIDE-DIPHOSPHATE REDUCTASE"/>
    <property type="match status" value="1"/>
</dbReference>
<feature type="domain" description="Ribonucleotide reductase large subunit N-terminal" evidence="13">
    <location>
        <begin position="130"/>
        <end position="181"/>
    </location>
</feature>
<dbReference type="InterPro" id="IPR050862">
    <property type="entry name" value="RdRp_reductase_class-2"/>
</dbReference>
<evidence type="ECO:0000259" key="13">
    <source>
        <dbReference type="Pfam" id="PF00317"/>
    </source>
</evidence>
<evidence type="ECO:0000256" key="12">
    <source>
        <dbReference type="SAM" id="MobiDB-lite"/>
    </source>
</evidence>
<dbReference type="EC" id="1.17.4.1" evidence="11"/>
<dbReference type="InterPro" id="IPR013344">
    <property type="entry name" value="RNR_NrdJ/NrdZ"/>
</dbReference>
<protein>
    <recommendedName>
        <fullName evidence="11">Vitamin B12-dependent ribonucleotide reductase</fullName>
        <ecNumber evidence="11">1.17.4.1</ecNumber>
    </recommendedName>
</protein>
<comment type="caution">
    <text evidence="15">The sequence shown here is derived from an EMBL/GenBank/DDBJ whole genome shotgun (WGS) entry which is preliminary data.</text>
</comment>
<evidence type="ECO:0000256" key="10">
    <source>
        <dbReference type="ARBA" id="ARBA00047754"/>
    </source>
</evidence>
<keyword evidence="16" id="KW-1185">Reference proteome</keyword>
<comment type="cofactor">
    <cofactor evidence="1 11">
        <name>adenosylcob(III)alamin</name>
        <dbReference type="ChEBI" id="CHEBI:18408"/>
    </cofactor>
</comment>
<dbReference type="Proteomes" id="UP001623041">
    <property type="component" value="Unassembled WGS sequence"/>
</dbReference>
<comment type="catalytic activity">
    <reaction evidence="10 11">
        <text>a 2'-deoxyribonucleoside 5'-diphosphate + [thioredoxin]-disulfide + H2O = a ribonucleoside 5'-diphosphate + [thioredoxin]-dithiol</text>
        <dbReference type="Rhea" id="RHEA:23252"/>
        <dbReference type="Rhea" id="RHEA-COMP:10698"/>
        <dbReference type="Rhea" id="RHEA-COMP:10700"/>
        <dbReference type="ChEBI" id="CHEBI:15377"/>
        <dbReference type="ChEBI" id="CHEBI:29950"/>
        <dbReference type="ChEBI" id="CHEBI:50058"/>
        <dbReference type="ChEBI" id="CHEBI:57930"/>
        <dbReference type="ChEBI" id="CHEBI:73316"/>
        <dbReference type="EC" id="1.17.4.1"/>
    </reaction>
</comment>
<evidence type="ECO:0000313" key="15">
    <source>
        <dbReference type="EMBL" id="MFK9093263.1"/>
    </source>
</evidence>
<evidence type="ECO:0000256" key="9">
    <source>
        <dbReference type="ARBA" id="ARBA00023285"/>
    </source>
</evidence>
<sequence length="852" mass="95832">MSVVFRQKMNIDFERLNEDIRLFPQVHPVTPDMKITHKGVSRLVMLDRYTFKDTAKITLTNGDFVVLTIKEDPKFPARGLGTIMEIDWENKKAKVLIEEEFRGALDNPEETSTGIIVRSLDVIEKPLELFYEQIAKRNATGLASVEETEEKRREWFEKFYQELVTMNFIPAGRVLYGAGANTDVTFFNCYVMPFVPDSREGISDHRKQVMEIMSRGGGVGTNGSTLRPRNTLARGVNGKSSGSVSWLDDIAKLTHLVEQGGSRRGAQMIMLTDWHPDIIEFIISKMQNPRILRFLIENTKDETIKKHAKDKLKLTPLTLQETAMYQGIVNYKNIPGYGGFDENIIADAEEKLATGGNYTVHNPEFLTGANISVCLTKEFMEAVENDGEYELRFPYVEHYNEEEMKVYNEEWHKVGDVREWEKLGHKVRVYKTIKAKELWNLINICATYSAEPGIFFIDNANDMTNAKAYGQQVVATNPCGEQPLAPFSVCNLAAVNLAEMADKETKTVDFEKLQKTVAVGVRMQDNVINATPYFLDENKKQALGERRVGLGVMGLHDLLIYCETEYGSPEGNNLVDEVFETIATTAYRTSIELAKEKGSFPFLNGETREDTDRLRQAFIETGFMKKMPEDVRQSILENGIRNSHLLTVAPTGSTGTMVGVSTGLEPYFSFSYFRSGRLGKFIEVKADIVQEYLDQHPEADADNLPNWFVASMELAPEAHADVQCVIQRWIDSSISKTVNAPKGYSVEQVEKVYERLYRGGAKGGTVYVDGSRDSQVLTLKAEENTNEQLSMFDDKPKQHVVLVDTITDLRSTDVTIGSEVGNTCPVCRKGKVKEMGGCNTCTNCSAQLKCGL</sequence>
<dbReference type="InterPro" id="IPR000788">
    <property type="entry name" value="RNR_lg_C"/>
</dbReference>
<evidence type="ECO:0000256" key="7">
    <source>
        <dbReference type="ARBA" id="ARBA00023116"/>
    </source>
</evidence>
<evidence type="ECO:0000256" key="1">
    <source>
        <dbReference type="ARBA" id="ARBA00001922"/>
    </source>
</evidence>
<evidence type="ECO:0000256" key="5">
    <source>
        <dbReference type="ARBA" id="ARBA00022741"/>
    </source>
</evidence>
<feature type="domain" description="Ribonucleotide reductase large subunit C-terminal" evidence="14">
    <location>
        <begin position="188"/>
        <end position="767"/>
    </location>
</feature>
<evidence type="ECO:0000259" key="14">
    <source>
        <dbReference type="Pfam" id="PF02867"/>
    </source>
</evidence>
<comment type="function">
    <text evidence="11">Catalyzes the reduction of ribonucleotides to deoxyribonucleotides. May function to provide a pool of deoxyribonucleotide precursors for DNA repair during oxygen limitation and/or for immediate growth after restoration of oxygen.</text>
</comment>
<dbReference type="SUPFAM" id="SSF51998">
    <property type="entry name" value="PFL-like glycyl radical enzymes"/>
    <property type="match status" value="1"/>
</dbReference>
<evidence type="ECO:0000256" key="11">
    <source>
        <dbReference type="RuleBase" id="RU364064"/>
    </source>
</evidence>
<evidence type="ECO:0000256" key="4">
    <source>
        <dbReference type="ARBA" id="ARBA00022634"/>
    </source>
</evidence>
<keyword evidence="3 11" id="KW-0846">Cobalamin</keyword>
<dbReference type="NCBIfam" id="TIGR02504">
    <property type="entry name" value="NrdJ_Z"/>
    <property type="match status" value="1"/>
</dbReference>
<organism evidence="15 16">
    <name type="scientific">Bacillus salipaludis</name>
    <dbReference type="NCBI Taxonomy" id="2547811"/>
    <lineage>
        <taxon>Bacteria</taxon>
        <taxon>Bacillati</taxon>
        <taxon>Bacillota</taxon>
        <taxon>Bacilli</taxon>
        <taxon>Bacillales</taxon>
        <taxon>Bacillaceae</taxon>
        <taxon>Bacillus</taxon>
    </lineage>
</organism>
<evidence type="ECO:0000256" key="6">
    <source>
        <dbReference type="ARBA" id="ARBA00023002"/>
    </source>
</evidence>
<dbReference type="PANTHER" id="PTHR43371">
    <property type="entry name" value="VITAMIN B12-DEPENDENT RIBONUCLEOTIDE REDUCTASE"/>
    <property type="match status" value="1"/>
</dbReference>
<keyword evidence="5 11" id="KW-0547">Nucleotide-binding</keyword>
<keyword evidence="9 11" id="KW-0170">Cobalt</keyword>
<dbReference type="NCBIfam" id="NF005991">
    <property type="entry name" value="PRK08115.1"/>
    <property type="match status" value="1"/>
</dbReference>
<comment type="similarity">
    <text evidence="2 11">Belongs to the ribonucleoside diphosphate reductase class-2 family.</text>
</comment>
<keyword evidence="7" id="KW-0215">Deoxyribonucleotide synthesis</keyword>
<dbReference type="Pfam" id="PF02867">
    <property type="entry name" value="Ribonuc_red_lgC"/>
    <property type="match status" value="1"/>
</dbReference>
<keyword evidence="8" id="KW-1015">Disulfide bond</keyword>
<dbReference type="Pfam" id="PF00317">
    <property type="entry name" value="Ribonuc_red_lgN"/>
    <property type="match status" value="1"/>
</dbReference>
<dbReference type="PRINTS" id="PR01183">
    <property type="entry name" value="RIBORDTASEM1"/>
</dbReference>
<gene>
    <name evidence="15" type="ORF">ACJEBI_17500</name>
</gene>
<dbReference type="CDD" id="cd02888">
    <property type="entry name" value="RNR_II_dimer"/>
    <property type="match status" value="1"/>
</dbReference>
<proteinExistence type="inferred from homology"/>
<dbReference type="Gene3D" id="3.20.70.20">
    <property type="match status" value="1"/>
</dbReference>
<keyword evidence="6 11" id="KW-0560">Oxidoreductase</keyword>